<dbReference type="OMA" id="VYFIAVY"/>
<dbReference type="GO" id="GO:0012505">
    <property type="term" value="C:endomembrane system"/>
    <property type="evidence" value="ECO:0007669"/>
    <property type="project" value="UniProtKB-SubCell"/>
</dbReference>
<dbReference type="EMBL" id="NHOQ01001156">
    <property type="protein sequence ID" value="PWA26415.1"/>
    <property type="molecule type" value="Genomic_DNA"/>
</dbReference>
<evidence type="ECO:0000256" key="6">
    <source>
        <dbReference type="SAM" id="Phobius"/>
    </source>
</evidence>
<organism evidence="8 9">
    <name type="scientific">Gambusia affinis</name>
    <name type="common">Western mosquitofish</name>
    <name type="synonym">Heterandria affinis</name>
    <dbReference type="NCBI Taxonomy" id="33528"/>
    <lineage>
        <taxon>Eukaryota</taxon>
        <taxon>Metazoa</taxon>
        <taxon>Chordata</taxon>
        <taxon>Craniata</taxon>
        <taxon>Vertebrata</taxon>
        <taxon>Euteleostomi</taxon>
        <taxon>Actinopterygii</taxon>
        <taxon>Neopterygii</taxon>
        <taxon>Teleostei</taxon>
        <taxon>Neoteleostei</taxon>
        <taxon>Acanthomorphata</taxon>
        <taxon>Ovalentaria</taxon>
        <taxon>Atherinomorphae</taxon>
        <taxon>Cyprinodontiformes</taxon>
        <taxon>Poeciliidae</taxon>
        <taxon>Poeciliinae</taxon>
        <taxon>Gambusia</taxon>
    </lineage>
</organism>
<feature type="transmembrane region" description="Helical" evidence="6">
    <location>
        <begin position="12"/>
        <end position="32"/>
    </location>
</feature>
<dbReference type="STRING" id="33528.ENSGAFP00000005394"/>
<sequence length="248" mass="28245">MVNMWWCRPLVLLSPILSMFTAAGLWVVYFIALHHGKVLPLTSAYRKGNLSAYPPFISFTGNFPPASCYFSEILNLAAFAAFVVGILRYFQLKTKLDKRWLNIFSVVCFSIACFGMTIVGNFQLLEMSVIHNLGTFLAFILGNLYCWLQTYITWKVNLNNQGKVVAIGRLVLSAAISLCIILKHVLAVIPHMHTVRCQWAVVMLFLIYISTFAIDFRHCRFEVVCRDTVERQSQCEDANGSREQQLEL</sequence>
<keyword evidence="9" id="KW-1185">Reference proteome</keyword>
<evidence type="ECO:0000259" key="7">
    <source>
        <dbReference type="Pfam" id="PF10277"/>
    </source>
</evidence>
<evidence type="ECO:0000313" key="8">
    <source>
        <dbReference type="EMBL" id="PWA26415.1"/>
    </source>
</evidence>
<dbReference type="Proteomes" id="UP000250572">
    <property type="component" value="Unassembled WGS sequence"/>
</dbReference>
<evidence type="ECO:0000256" key="1">
    <source>
        <dbReference type="ARBA" id="ARBA00004127"/>
    </source>
</evidence>
<evidence type="ECO:0000256" key="2">
    <source>
        <dbReference type="ARBA" id="ARBA00006565"/>
    </source>
</evidence>
<comment type="subcellular location">
    <subcellularLocation>
        <location evidence="1">Endomembrane system</location>
        <topology evidence="1">Multi-pass membrane protein</topology>
    </subcellularLocation>
</comment>
<feature type="transmembrane region" description="Helical" evidence="6">
    <location>
        <begin position="136"/>
        <end position="154"/>
    </location>
</feature>
<keyword evidence="4 6" id="KW-1133">Transmembrane helix</keyword>
<dbReference type="AlphaFoldDB" id="A0A315VVE8"/>
<comment type="similarity">
    <text evidence="2">Belongs to the DRAM/TMEM150 family.</text>
</comment>
<feature type="transmembrane region" description="Helical" evidence="6">
    <location>
        <begin position="73"/>
        <end position="90"/>
    </location>
</feature>
<gene>
    <name evidence="8" type="ORF">CCH79_00001196</name>
</gene>
<dbReference type="PANTHER" id="PTHR21324">
    <property type="entry name" value="FASTING-INDUCIBLE INTEGRAL MEMBRANE PROTEIN TM6P1-RELATED"/>
    <property type="match status" value="1"/>
</dbReference>
<evidence type="ECO:0000256" key="3">
    <source>
        <dbReference type="ARBA" id="ARBA00022692"/>
    </source>
</evidence>
<accession>A0A315VVE8</accession>
<keyword evidence="5 6" id="KW-0472">Membrane</keyword>
<name>A0A315VVE8_GAMAF</name>
<reference evidence="8 9" key="1">
    <citation type="journal article" date="2018" name="G3 (Bethesda)">
        <title>A High-Quality Reference Genome for the Invasive Mosquitofish Gambusia affinis Using a Chicago Library.</title>
        <authorList>
            <person name="Hoffberg S.L."/>
            <person name="Troendle N.J."/>
            <person name="Glenn T.C."/>
            <person name="Mahmud O."/>
            <person name="Louha S."/>
            <person name="Chalopin D."/>
            <person name="Bennetzen J.L."/>
            <person name="Mauricio R."/>
        </authorList>
    </citation>
    <scope>NUCLEOTIDE SEQUENCE [LARGE SCALE GENOMIC DNA]</scope>
    <source>
        <strain evidence="8">NE01/NJP1002.9</strain>
        <tissue evidence="8">Muscle</tissue>
    </source>
</reference>
<feature type="transmembrane region" description="Helical" evidence="6">
    <location>
        <begin position="102"/>
        <end position="124"/>
    </location>
</feature>
<keyword evidence="3 6" id="KW-0812">Transmembrane</keyword>
<dbReference type="PANTHER" id="PTHR21324:SF7">
    <property type="entry name" value="TRANSMEMBRANE PROTEIN 150C"/>
    <property type="match status" value="1"/>
</dbReference>
<feature type="transmembrane region" description="Helical" evidence="6">
    <location>
        <begin position="198"/>
        <end position="216"/>
    </location>
</feature>
<evidence type="ECO:0000313" key="9">
    <source>
        <dbReference type="Proteomes" id="UP000250572"/>
    </source>
</evidence>
<dbReference type="InterPro" id="IPR019402">
    <property type="entry name" value="CWH43_N"/>
</dbReference>
<evidence type="ECO:0000256" key="5">
    <source>
        <dbReference type="ARBA" id="ARBA00023136"/>
    </source>
</evidence>
<dbReference type="Pfam" id="PF10277">
    <property type="entry name" value="Frag1"/>
    <property type="match status" value="1"/>
</dbReference>
<feature type="domain" description="CWH43-like N-terminal" evidence="7">
    <location>
        <begin position="12"/>
        <end position="218"/>
    </location>
</feature>
<proteinExistence type="inferred from homology"/>
<evidence type="ECO:0000256" key="4">
    <source>
        <dbReference type="ARBA" id="ARBA00022989"/>
    </source>
</evidence>
<comment type="caution">
    <text evidence="8">The sequence shown here is derived from an EMBL/GenBank/DDBJ whole genome shotgun (WGS) entry which is preliminary data.</text>
</comment>
<dbReference type="GO" id="GO:0005886">
    <property type="term" value="C:plasma membrane"/>
    <property type="evidence" value="ECO:0007669"/>
    <property type="project" value="TreeGrafter"/>
</dbReference>
<protein>
    <recommendedName>
        <fullName evidence="7">CWH43-like N-terminal domain-containing protein</fullName>
    </recommendedName>
</protein>
<feature type="transmembrane region" description="Helical" evidence="6">
    <location>
        <begin position="166"/>
        <end position="186"/>
    </location>
</feature>
<dbReference type="InterPro" id="IPR050911">
    <property type="entry name" value="DRAM/TMEM150_Autophagy_Mod"/>
</dbReference>